<evidence type="ECO:0000256" key="1">
    <source>
        <dbReference type="ARBA" id="ARBA00022603"/>
    </source>
</evidence>
<dbReference type="Gene3D" id="3.40.50.150">
    <property type="entry name" value="Vaccinia Virus protein VP39"/>
    <property type="match status" value="1"/>
</dbReference>
<comment type="caution">
    <text evidence="7">The sequence shown here is derived from an EMBL/GenBank/DDBJ whole genome shotgun (WGS) entry which is preliminary data.</text>
</comment>
<evidence type="ECO:0000256" key="3">
    <source>
        <dbReference type="ARBA" id="ARBA00022691"/>
    </source>
</evidence>
<dbReference type="EC" id="2.1.1.-" evidence="7"/>
<dbReference type="InterPro" id="IPR029063">
    <property type="entry name" value="SAM-dependent_MTases_sf"/>
</dbReference>
<gene>
    <name evidence="7" type="ORF">ACFSKV_19390</name>
</gene>
<feature type="binding site" evidence="5">
    <location>
        <position position="249"/>
    </location>
    <ligand>
        <name>S-adenosyl-L-methionine</name>
        <dbReference type="ChEBI" id="CHEBI:59789"/>
    </ligand>
</feature>
<reference evidence="8" key="1">
    <citation type="journal article" date="2019" name="Int. J. Syst. Evol. Microbiol.">
        <title>The Global Catalogue of Microorganisms (GCM) 10K type strain sequencing project: providing services to taxonomists for standard genome sequencing and annotation.</title>
        <authorList>
            <consortium name="The Broad Institute Genomics Platform"/>
            <consortium name="The Broad Institute Genome Sequencing Center for Infectious Disease"/>
            <person name="Wu L."/>
            <person name="Ma J."/>
        </authorList>
    </citation>
    <scope>NUCLEOTIDE SEQUENCE [LARGE SCALE GENOMIC DNA]</scope>
    <source>
        <strain evidence="8">KCTC 19812</strain>
    </source>
</reference>
<keyword evidence="2 5" id="KW-0808">Transferase</keyword>
<name>A0ABW5BDX8_9BACT</name>
<proteinExistence type="inferred from homology"/>
<protein>
    <submittedName>
        <fullName evidence="7">RsmB/NOP family class I SAM-dependent RNA methyltransferase</fullName>
        <ecNumber evidence="7">2.1.1.-</ecNumber>
    </submittedName>
</protein>
<dbReference type="RefSeq" id="WP_380806679.1">
    <property type="nucleotide sequence ID" value="NZ_JBHUIV010000034.1"/>
</dbReference>
<feature type="binding site" evidence="5">
    <location>
        <position position="294"/>
    </location>
    <ligand>
        <name>S-adenosyl-L-methionine</name>
        <dbReference type="ChEBI" id="CHEBI:59789"/>
    </ligand>
</feature>
<organism evidence="7 8">
    <name type="scientific">Shivajiella indica</name>
    <dbReference type="NCBI Taxonomy" id="872115"/>
    <lineage>
        <taxon>Bacteria</taxon>
        <taxon>Pseudomonadati</taxon>
        <taxon>Bacteroidota</taxon>
        <taxon>Cytophagia</taxon>
        <taxon>Cytophagales</taxon>
        <taxon>Cyclobacteriaceae</taxon>
        <taxon>Shivajiella</taxon>
    </lineage>
</organism>
<dbReference type="Pfam" id="PF22458">
    <property type="entry name" value="RsmF-B_ferredox"/>
    <property type="match status" value="1"/>
</dbReference>
<dbReference type="PANTHER" id="PTHR22807:SF53">
    <property type="entry name" value="RIBOSOMAL RNA SMALL SUBUNIT METHYLTRANSFERASE B-RELATED"/>
    <property type="match status" value="1"/>
</dbReference>
<evidence type="ECO:0000313" key="7">
    <source>
        <dbReference type="EMBL" id="MFD2203749.1"/>
    </source>
</evidence>
<comment type="caution">
    <text evidence="5">Lacks conserved residue(s) required for the propagation of feature annotation.</text>
</comment>
<comment type="similarity">
    <text evidence="5">Belongs to the class I-like SAM-binding methyltransferase superfamily. RsmB/NOP family.</text>
</comment>
<dbReference type="Gene3D" id="3.30.70.1170">
    <property type="entry name" value="Sun protein, domain 3"/>
    <property type="match status" value="1"/>
</dbReference>
<dbReference type="EMBL" id="JBHUIV010000034">
    <property type="protein sequence ID" value="MFD2203749.1"/>
    <property type="molecule type" value="Genomic_DNA"/>
</dbReference>
<evidence type="ECO:0000256" key="5">
    <source>
        <dbReference type="PROSITE-ProRule" id="PRU01023"/>
    </source>
</evidence>
<dbReference type="PRINTS" id="PR02008">
    <property type="entry name" value="RCMTFAMILY"/>
</dbReference>
<dbReference type="InterPro" id="IPR023267">
    <property type="entry name" value="RCMT"/>
</dbReference>
<dbReference type="CDD" id="cd02440">
    <property type="entry name" value="AdoMet_MTases"/>
    <property type="match status" value="1"/>
</dbReference>
<evidence type="ECO:0000259" key="6">
    <source>
        <dbReference type="PROSITE" id="PS51686"/>
    </source>
</evidence>
<dbReference type="SUPFAM" id="SSF53335">
    <property type="entry name" value="S-adenosyl-L-methionine-dependent methyltransferases"/>
    <property type="match status" value="1"/>
</dbReference>
<keyword evidence="4 5" id="KW-0694">RNA-binding</keyword>
<dbReference type="PANTHER" id="PTHR22807">
    <property type="entry name" value="NOP2 YEAST -RELATED NOL1/NOP2/FMU SUN DOMAIN-CONTAINING"/>
    <property type="match status" value="1"/>
</dbReference>
<keyword evidence="1 5" id="KW-0489">Methyltransferase</keyword>
<evidence type="ECO:0000256" key="2">
    <source>
        <dbReference type="ARBA" id="ARBA00022679"/>
    </source>
</evidence>
<dbReference type="InterPro" id="IPR049560">
    <property type="entry name" value="MeTrfase_RsmB-F_NOP2_cat"/>
</dbReference>
<accession>A0ABW5BDX8</accession>
<feature type="active site" description="Nucleophile" evidence="5">
    <location>
        <position position="347"/>
    </location>
</feature>
<sequence>MKLFPNTVKGVIYAIDEIFNQNRYADKVIEKTLKSNPKWGARDRAFVAESVYEMVRWWRLINEVSPSKDLYHLFGTYWVLQGKGLPDWREFKALEPQKIKAKYEALIGNRALKQSIPDWLDEMGAAQLGEKWDKEIDTLNQQAEVVLRVNTLKITREQLAKRLAEDGIETYAPKGYKDALVLGKRQNIFKNAAFKEGLFEVQDASSQLVAAALDVKPGMRVIDACAGSGGKSLHLAALMENKGRILSMDLEGWKLQNTKLRARRNGISIIEPKVIEGNKTIKRLKESADRVLLDVPCSGLGVLKRNPDTKWKLSPESIEKVQGIQQEIIQNYSSMVRPGGILVYATCSILPSENQQQVQKFLASEKGKDFEMVEDQKVLAQESGFDGFYIAKLKKKGTSRDSIE</sequence>
<evidence type="ECO:0000256" key="4">
    <source>
        <dbReference type="ARBA" id="ARBA00022884"/>
    </source>
</evidence>
<dbReference type="InterPro" id="IPR001678">
    <property type="entry name" value="MeTrfase_RsmB-F_NOP2_dom"/>
</dbReference>
<keyword evidence="3 5" id="KW-0949">S-adenosyl-L-methionine</keyword>
<dbReference type="Pfam" id="PF01189">
    <property type="entry name" value="Methyltr_RsmB-F"/>
    <property type="match status" value="1"/>
</dbReference>
<dbReference type="PROSITE" id="PS51686">
    <property type="entry name" value="SAM_MT_RSMB_NOP"/>
    <property type="match status" value="1"/>
</dbReference>
<dbReference type="GO" id="GO:0032259">
    <property type="term" value="P:methylation"/>
    <property type="evidence" value="ECO:0007669"/>
    <property type="project" value="UniProtKB-KW"/>
</dbReference>
<dbReference type="Proteomes" id="UP001597414">
    <property type="component" value="Unassembled WGS sequence"/>
</dbReference>
<feature type="domain" description="SAM-dependent MTase RsmB/NOP-type" evidence="6">
    <location>
        <begin position="135"/>
        <end position="396"/>
    </location>
</feature>
<dbReference type="InterPro" id="IPR054728">
    <property type="entry name" value="RsmB-like_ferredoxin"/>
</dbReference>
<dbReference type="GO" id="GO:0008168">
    <property type="term" value="F:methyltransferase activity"/>
    <property type="evidence" value="ECO:0007669"/>
    <property type="project" value="UniProtKB-KW"/>
</dbReference>
<evidence type="ECO:0000313" key="8">
    <source>
        <dbReference type="Proteomes" id="UP001597414"/>
    </source>
</evidence>
<keyword evidence="8" id="KW-1185">Reference proteome</keyword>